<comment type="function">
    <text evidence="2">Introduces a single-strand break via transesterification at a target site in duplex DNA. Releases the supercoiling and torsional tension of DNA introduced during the DNA replication and transcription by transiently cleaving and rejoining one strand of the DNA duplex. The scissile phosphodiester is attacked by the catalytic tyrosine of the enzyme, resulting in the formation of a DNA-(5'-phosphotyrosyl)-enzyme intermediate and the expulsion of a 3'-OH DNA strand.</text>
</comment>
<evidence type="ECO:0000259" key="4">
    <source>
        <dbReference type="PROSITE" id="PS52039"/>
    </source>
</evidence>
<dbReference type="InterPro" id="IPR013824">
    <property type="entry name" value="Topo_IA_cen_sub1"/>
</dbReference>
<evidence type="ECO:0000256" key="1">
    <source>
        <dbReference type="ARBA" id="ARBA00023235"/>
    </source>
</evidence>
<dbReference type="SUPFAM" id="SSF56712">
    <property type="entry name" value="Prokaryotic type I DNA topoisomerase"/>
    <property type="match status" value="1"/>
</dbReference>
<gene>
    <name evidence="5" type="ORF">CSUI_010435</name>
</gene>
<dbReference type="PROSITE" id="PS52039">
    <property type="entry name" value="TOPO_IA_2"/>
    <property type="match status" value="1"/>
</dbReference>
<dbReference type="GO" id="GO:0003677">
    <property type="term" value="F:DNA binding"/>
    <property type="evidence" value="ECO:0007669"/>
    <property type="project" value="UniProtKB-KW"/>
</dbReference>
<name>A0A2C6KH80_9APIC</name>
<dbReference type="Proteomes" id="UP000221165">
    <property type="component" value="Unassembled WGS sequence"/>
</dbReference>
<keyword evidence="2" id="KW-0238">DNA-binding</keyword>
<evidence type="ECO:0000256" key="3">
    <source>
        <dbReference type="SAM" id="MobiDB-lite"/>
    </source>
</evidence>
<accession>A0A2C6KH80</accession>
<dbReference type="PANTHER" id="PTHR11390">
    <property type="entry name" value="PROKARYOTIC DNA TOPOISOMERASE"/>
    <property type="match status" value="1"/>
</dbReference>
<protein>
    <recommendedName>
        <fullName evidence="2">DNA topoisomerase</fullName>
        <ecNumber evidence="2">5.6.2.1</ecNumber>
    </recommendedName>
</protein>
<comment type="similarity">
    <text evidence="2">Belongs to the type IA topoisomerase family.</text>
</comment>
<dbReference type="GO" id="GO:0006265">
    <property type="term" value="P:DNA topological change"/>
    <property type="evidence" value="ECO:0007669"/>
    <property type="project" value="InterPro"/>
</dbReference>
<dbReference type="EC" id="5.6.2.1" evidence="2"/>
<proteinExistence type="inferred from homology"/>
<evidence type="ECO:0000313" key="6">
    <source>
        <dbReference type="Proteomes" id="UP000221165"/>
    </source>
</evidence>
<dbReference type="GO" id="GO:0031422">
    <property type="term" value="C:RecQ family helicase-topoisomerase III complex"/>
    <property type="evidence" value="ECO:0007669"/>
    <property type="project" value="TreeGrafter"/>
</dbReference>
<dbReference type="GO" id="GO:0006310">
    <property type="term" value="P:DNA recombination"/>
    <property type="evidence" value="ECO:0007669"/>
    <property type="project" value="TreeGrafter"/>
</dbReference>
<feature type="domain" description="Topo IA-type catalytic" evidence="4">
    <location>
        <begin position="1"/>
        <end position="65"/>
    </location>
</feature>
<organism evidence="5 6">
    <name type="scientific">Cystoisospora suis</name>
    <dbReference type="NCBI Taxonomy" id="483139"/>
    <lineage>
        <taxon>Eukaryota</taxon>
        <taxon>Sar</taxon>
        <taxon>Alveolata</taxon>
        <taxon>Apicomplexa</taxon>
        <taxon>Conoidasida</taxon>
        <taxon>Coccidia</taxon>
        <taxon>Eucoccidiorida</taxon>
        <taxon>Eimeriorina</taxon>
        <taxon>Sarcocystidae</taxon>
        <taxon>Cystoisospora</taxon>
    </lineage>
</organism>
<keyword evidence="2" id="KW-0799">Topoisomerase</keyword>
<evidence type="ECO:0000256" key="2">
    <source>
        <dbReference type="RuleBase" id="RU362092"/>
    </source>
</evidence>
<dbReference type="AlphaFoldDB" id="A0A2C6KH80"/>
<dbReference type="GO" id="GO:0006281">
    <property type="term" value="P:DNA repair"/>
    <property type="evidence" value="ECO:0007669"/>
    <property type="project" value="TreeGrafter"/>
</dbReference>
<comment type="catalytic activity">
    <reaction evidence="2">
        <text>ATP-independent breakage of single-stranded DNA, followed by passage and rejoining.</text>
        <dbReference type="EC" id="5.6.2.1"/>
    </reaction>
</comment>
<evidence type="ECO:0000313" key="5">
    <source>
        <dbReference type="EMBL" id="PHJ15754.1"/>
    </source>
</evidence>
<dbReference type="OrthoDB" id="430051at2759"/>
<dbReference type="PANTHER" id="PTHR11390:SF21">
    <property type="entry name" value="DNA TOPOISOMERASE 3-ALPHA"/>
    <property type="match status" value="1"/>
</dbReference>
<dbReference type="InterPro" id="IPR000380">
    <property type="entry name" value="Topo_IA"/>
</dbReference>
<dbReference type="GO" id="GO:0005634">
    <property type="term" value="C:nucleus"/>
    <property type="evidence" value="ECO:0007669"/>
    <property type="project" value="TreeGrafter"/>
</dbReference>
<sequence>MQFVPTDLGVALYQGFKRLAEVSGVDLSLPDLRARMESDMALVARGQKTKAEVLRVHLAEMRQVLLLLKFHVRLLDGEMLSRLGAIGSNVSRDGVTLVANFSECGKCSSLMDLKATGVTTGSGRRGRRQGSGGRHPTTAELTGRLTNRFLVCTRFFQGCQTVLLLPPRGELAPHSVRYSALRTQGRKKPTRSVPSASRIHLRKKRVHRGTQDYDALHVGIRHVLLQGERGNSDFSGALLYDLPMPYGPTKKCPALTSTVWRPTALCPWASSGCKA</sequence>
<dbReference type="Gene3D" id="1.10.460.10">
    <property type="entry name" value="Topoisomerase I, domain 2"/>
    <property type="match status" value="1"/>
</dbReference>
<dbReference type="RefSeq" id="XP_067917486.1">
    <property type="nucleotide sequence ID" value="XM_068070539.1"/>
</dbReference>
<reference evidence="5 6" key="1">
    <citation type="journal article" date="2017" name="Int. J. Parasitol.">
        <title>The genome of the protozoan parasite Cystoisospora suis and a reverse vaccinology approach to identify vaccine candidates.</title>
        <authorList>
            <person name="Palmieri N."/>
            <person name="Shrestha A."/>
            <person name="Ruttkowski B."/>
            <person name="Beck T."/>
            <person name="Vogl C."/>
            <person name="Tomley F."/>
            <person name="Blake D.P."/>
            <person name="Joachim A."/>
        </authorList>
    </citation>
    <scope>NUCLEOTIDE SEQUENCE [LARGE SCALE GENOMIC DNA]</scope>
    <source>
        <strain evidence="5 6">Wien I</strain>
    </source>
</reference>
<dbReference type="InterPro" id="IPR023405">
    <property type="entry name" value="Topo_IA_core_domain"/>
</dbReference>
<dbReference type="GO" id="GO:0003917">
    <property type="term" value="F:DNA topoisomerase type I (single strand cut, ATP-independent) activity"/>
    <property type="evidence" value="ECO:0007669"/>
    <property type="project" value="UniProtKB-EC"/>
</dbReference>
<dbReference type="GeneID" id="94433750"/>
<keyword evidence="1 2" id="KW-0413">Isomerase</keyword>
<dbReference type="EMBL" id="MIGC01007393">
    <property type="protein sequence ID" value="PHJ15754.1"/>
    <property type="molecule type" value="Genomic_DNA"/>
</dbReference>
<dbReference type="InterPro" id="IPR013497">
    <property type="entry name" value="Topo_IA_cen"/>
</dbReference>
<dbReference type="VEuPathDB" id="ToxoDB:CSUI_010435"/>
<comment type="caution">
    <text evidence="5">The sequence shown here is derived from an EMBL/GenBank/DDBJ whole genome shotgun (WGS) entry which is preliminary data.</text>
</comment>
<keyword evidence="6" id="KW-1185">Reference proteome</keyword>
<feature type="region of interest" description="Disordered" evidence="3">
    <location>
        <begin position="118"/>
        <end position="139"/>
    </location>
</feature>